<dbReference type="Gene3D" id="3.10.110.10">
    <property type="entry name" value="Ubiquitin Conjugating Enzyme"/>
    <property type="match status" value="1"/>
</dbReference>
<dbReference type="Pfam" id="PF00179">
    <property type="entry name" value="UQ_con"/>
    <property type="match status" value="1"/>
</dbReference>
<dbReference type="Proteomes" id="UP000740883">
    <property type="component" value="Unassembled WGS sequence"/>
</dbReference>
<keyword evidence="1" id="KW-0808">Transferase</keyword>
<evidence type="ECO:0000256" key="2">
    <source>
        <dbReference type="ARBA" id="ARBA00022786"/>
    </source>
</evidence>
<dbReference type="PANTHER" id="PTHR24067">
    <property type="entry name" value="UBIQUITIN-CONJUGATING ENZYME E2"/>
    <property type="match status" value="1"/>
</dbReference>
<sequence>MMTPAQRRLMKDLNTLKSNNERTIFAQPLDDDIFTWVAIILGPEDTPYEDGTFSLVLMFDETYPQKPPHIKFISEMFHPNIYTTGELCLDMLKNRWSPSYDILGILVSIQSLLNDPNVLSPANVSAAEVYQNDIETYNEKVSRTVEKSWMDIDQMKEKYI</sequence>
<dbReference type="InterPro" id="IPR023313">
    <property type="entry name" value="UBQ-conjugating_AS"/>
</dbReference>
<dbReference type="PROSITE" id="PS00183">
    <property type="entry name" value="UBC_1"/>
    <property type="match status" value="1"/>
</dbReference>
<dbReference type="GO" id="GO:0016740">
    <property type="term" value="F:transferase activity"/>
    <property type="evidence" value="ECO:0007669"/>
    <property type="project" value="UniProtKB-KW"/>
</dbReference>
<proteinExistence type="inferred from homology"/>
<feature type="domain" description="UBC core" evidence="5">
    <location>
        <begin position="4"/>
        <end position="150"/>
    </location>
</feature>
<evidence type="ECO:0000313" key="7">
    <source>
        <dbReference type="Proteomes" id="UP000740883"/>
    </source>
</evidence>
<dbReference type="InterPro" id="IPR000608">
    <property type="entry name" value="UBC"/>
</dbReference>
<dbReference type="EMBL" id="SBJO01000028">
    <property type="protein sequence ID" value="KAF9764330.1"/>
    <property type="molecule type" value="Genomic_DNA"/>
</dbReference>
<keyword evidence="7" id="KW-1185">Reference proteome</keyword>
<evidence type="ECO:0000256" key="1">
    <source>
        <dbReference type="ARBA" id="ARBA00022679"/>
    </source>
</evidence>
<comment type="similarity">
    <text evidence="4">Belongs to the ubiquitin-conjugating enzyme family.</text>
</comment>
<feature type="active site" description="Glycyl thioester intermediate" evidence="3">
    <location>
        <position position="88"/>
    </location>
</feature>
<dbReference type="FunFam" id="3.10.110.10:FF:000090">
    <property type="entry name" value="Ubiquitin-conjugating enzyme E2-17 kDa"/>
    <property type="match status" value="1"/>
</dbReference>
<evidence type="ECO:0000256" key="3">
    <source>
        <dbReference type="PROSITE-ProRule" id="PRU10133"/>
    </source>
</evidence>
<name>A0A9P6L0C0_9MICR</name>
<dbReference type="PROSITE" id="PS50127">
    <property type="entry name" value="UBC_2"/>
    <property type="match status" value="1"/>
</dbReference>
<dbReference type="SMART" id="SM00212">
    <property type="entry name" value="UBCc"/>
    <property type="match status" value="1"/>
</dbReference>
<dbReference type="SUPFAM" id="SSF54495">
    <property type="entry name" value="UBC-like"/>
    <property type="match status" value="1"/>
</dbReference>
<dbReference type="AlphaFoldDB" id="A0A9P6L0C0"/>
<dbReference type="OrthoDB" id="9984419at2759"/>
<comment type="caution">
    <text evidence="6">The sequence shown here is derived from an EMBL/GenBank/DDBJ whole genome shotgun (WGS) entry which is preliminary data.</text>
</comment>
<keyword evidence="4" id="KW-0067">ATP-binding</keyword>
<keyword evidence="4" id="KW-0547">Nucleotide-binding</keyword>
<evidence type="ECO:0000313" key="6">
    <source>
        <dbReference type="EMBL" id="KAF9764330.1"/>
    </source>
</evidence>
<protein>
    <submittedName>
        <fullName evidence="6">Ubiquitin-conjugating enzyme E2 2</fullName>
    </submittedName>
</protein>
<gene>
    <name evidence="6" type="primary">UBC2</name>
    <name evidence="6" type="ORF">NGRA_0671</name>
</gene>
<keyword evidence="2 4" id="KW-0833">Ubl conjugation pathway</keyword>
<dbReference type="InterPro" id="IPR016135">
    <property type="entry name" value="UBQ-conjugating_enzyme/RWD"/>
</dbReference>
<dbReference type="GO" id="GO:0005524">
    <property type="term" value="F:ATP binding"/>
    <property type="evidence" value="ECO:0007669"/>
    <property type="project" value="UniProtKB-UniRule"/>
</dbReference>
<reference evidence="6 7" key="1">
    <citation type="journal article" date="2020" name="Genome Biol. Evol.">
        <title>Comparative genomics of strictly vertically transmitted, feminizing microsporidia endosymbionts of amphipod crustaceans.</title>
        <authorList>
            <person name="Cormier A."/>
            <person name="Chebbi M.A."/>
            <person name="Giraud I."/>
            <person name="Wattier R."/>
            <person name="Teixeira M."/>
            <person name="Gilbert C."/>
            <person name="Rigaud T."/>
            <person name="Cordaux R."/>
        </authorList>
    </citation>
    <scope>NUCLEOTIDE SEQUENCE [LARGE SCALE GENOMIC DNA]</scope>
    <source>
        <strain evidence="6 7">Ou3-Ou53</strain>
    </source>
</reference>
<accession>A0A9P6L0C0</accession>
<organism evidence="6 7">
    <name type="scientific">Nosema granulosis</name>
    <dbReference type="NCBI Taxonomy" id="83296"/>
    <lineage>
        <taxon>Eukaryota</taxon>
        <taxon>Fungi</taxon>
        <taxon>Fungi incertae sedis</taxon>
        <taxon>Microsporidia</taxon>
        <taxon>Nosematidae</taxon>
        <taxon>Nosema</taxon>
    </lineage>
</organism>
<dbReference type="CDD" id="cd23790">
    <property type="entry name" value="UBCc_UBE2A_2B"/>
    <property type="match status" value="1"/>
</dbReference>
<evidence type="ECO:0000256" key="4">
    <source>
        <dbReference type="RuleBase" id="RU362109"/>
    </source>
</evidence>
<dbReference type="InterPro" id="IPR050113">
    <property type="entry name" value="Ub_conjugating_enzyme"/>
</dbReference>
<evidence type="ECO:0000259" key="5">
    <source>
        <dbReference type="PROSITE" id="PS50127"/>
    </source>
</evidence>